<keyword evidence="6 9" id="KW-1133">Transmembrane helix</keyword>
<dbReference type="Proteomes" id="UP001623232">
    <property type="component" value="Plasmid unnamed3"/>
</dbReference>
<evidence type="ECO:0000313" key="11">
    <source>
        <dbReference type="EMBL" id="WZK91516.1"/>
    </source>
</evidence>
<protein>
    <recommendedName>
        <fullName evidence="9">TRAP transporter small permease protein</fullName>
    </recommendedName>
</protein>
<keyword evidence="4 9" id="KW-0997">Cell inner membrane</keyword>
<keyword evidence="11" id="KW-0614">Plasmid</keyword>
<sequence length="173" mass="19205">MEQSTTHMARTGALGQVIAWTGTISKWLAVAMVLLQFAVVVARYLFDVGSVMAQEAILYLFGTMFMLAMADALASDRHVRVDMLYHTFPARRRRIIDALGILFFLLPLCIFMLWASKDYVLNSWSALEGSREASGLPGVFLFKTVIPIALLLLVLQALSILKRCILPKGSHDG</sequence>
<evidence type="ECO:0000256" key="2">
    <source>
        <dbReference type="ARBA" id="ARBA00022448"/>
    </source>
</evidence>
<dbReference type="PANTHER" id="PTHR35011">
    <property type="entry name" value="2,3-DIKETO-L-GULONATE TRAP TRANSPORTER SMALL PERMEASE PROTEIN YIAM"/>
    <property type="match status" value="1"/>
</dbReference>
<feature type="transmembrane region" description="Helical" evidence="9">
    <location>
        <begin position="57"/>
        <end position="74"/>
    </location>
</feature>
<evidence type="ECO:0000256" key="1">
    <source>
        <dbReference type="ARBA" id="ARBA00004429"/>
    </source>
</evidence>
<dbReference type="Pfam" id="PF04290">
    <property type="entry name" value="DctQ"/>
    <property type="match status" value="1"/>
</dbReference>
<comment type="subunit">
    <text evidence="9">The complex comprises the extracytoplasmic solute receptor protein and the two transmembrane proteins.</text>
</comment>
<comment type="subcellular location">
    <subcellularLocation>
        <location evidence="1 9">Cell inner membrane</location>
        <topology evidence="1 9">Multi-pass membrane protein</topology>
    </subcellularLocation>
</comment>
<evidence type="ECO:0000259" key="10">
    <source>
        <dbReference type="Pfam" id="PF04290"/>
    </source>
</evidence>
<name>A0ABZ2XZI9_9RHOB</name>
<keyword evidence="12" id="KW-1185">Reference proteome</keyword>
<reference evidence="11 12" key="1">
    <citation type="submission" date="2023-04" db="EMBL/GenBank/DDBJ databases">
        <title>Complete genome sequence of Alisedimentitalea scapharcae.</title>
        <authorList>
            <person name="Rong J.-C."/>
            <person name="Yi M.-L."/>
            <person name="Zhao Q."/>
        </authorList>
    </citation>
    <scope>NUCLEOTIDE SEQUENCE [LARGE SCALE GENOMIC DNA]</scope>
    <source>
        <strain evidence="11 12">KCTC 42119</strain>
        <plasmid evidence="11 12">unnamed3</plasmid>
    </source>
</reference>
<keyword evidence="3" id="KW-1003">Cell membrane</keyword>
<dbReference type="PANTHER" id="PTHR35011:SF4">
    <property type="entry name" value="SLL1102 PROTEIN"/>
    <property type="match status" value="1"/>
</dbReference>
<dbReference type="RefSeq" id="WP_343211419.1">
    <property type="nucleotide sequence ID" value="NZ_CP123587.1"/>
</dbReference>
<feature type="domain" description="Tripartite ATP-independent periplasmic transporters DctQ component" evidence="10">
    <location>
        <begin position="32"/>
        <end position="163"/>
    </location>
</feature>
<comment type="similarity">
    <text evidence="8 9">Belongs to the TRAP transporter small permease family.</text>
</comment>
<proteinExistence type="inferred from homology"/>
<keyword evidence="2 9" id="KW-0813">Transport</keyword>
<feature type="transmembrane region" description="Helical" evidence="9">
    <location>
        <begin position="27"/>
        <end position="45"/>
    </location>
</feature>
<keyword evidence="7 9" id="KW-0472">Membrane</keyword>
<dbReference type="InterPro" id="IPR007387">
    <property type="entry name" value="TRAP_DctQ"/>
</dbReference>
<evidence type="ECO:0000256" key="9">
    <source>
        <dbReference type="RuleBase" id="RU369079"/>
    </source>
</evidence>
<evidence type="ECO:0000256" key="7">
    <source>
        <dbReference type="ARBA" id="ARBA00023136"/>
    </source>
</evidence>
<gene>
    <name evidence="11" type="ORF">QEZ52_23090</name>
</gene>
<evidence type="ECO:0000256" key="4">
    <source>
        <dbReference type="ARBA" id="ARBA00022519"/>
    </source>
</evidence>
<organism evidence="11 12">
    <name type="scientific">Aliisedimentitalea scapharcae</name>
    <dbReference type="NCBI Taxonomy" id="1524259"/>
    <lineage>
        <taxon>Bacteria</taxon>
        <taxon>Pseudomonadati</taxon>
        <taxon>Pseudomonadota</taxon>
        <taxon>Alphaproteobacteria</taxon>
        <taxon>Rhodobacterales</taxon>
        <taxon>Roseobacteraceae</taxon>
        <taxon>Aliisedimentitalea</taxon>
    </lineage>
</organism>
<feature type="transmembrane region" description="Helical" evidence="9">
    <location>
        <begin position="135"/>
        <end position="158"/>
    </location>
</feature>
<dbReference type="InterPro" id="IPR055348">
    <property type="entry name" value="DctQ"/>
</dbReference>
<evidence type="ECO:0000256" key="6">
    <source>
        <dbReference type="ARBA" id="ARBA00022989"/>
    </source>
</evidence>
<evidence type="ECO:0000256" key="5">
    <source>
        <dbReference type="ARBA" id="ARBA00022692"/>
    </source>
</evidence>
<comment type="function">
    <text evidence="9">Part of the tripartite ATP-independent periplasmic (TRAP) transport system.</text>
</comment>
<evidence type="ECO:0000313" key="12">
    <source>
        <dbReference type="Proteomes" id="UP001623232"/>
    </source>
</evidence>
<evidence type="ECO:0000256" key="3">
    <source>
        <dbReference type="ARBA" id="ARBA00022475"/>
    </source>
</evidence>
<accession>A0ABZ2XZI9</accession>
<feature type="transmembrane region" description="Helical" evidence="9">
    <location>
        <begin position="95"/>
        <end position="115"/>
    </location>
</feature>
<dbReference type="EMBL" id="CP123587">
    <property type="protein sequence ID" value="WZK91516.1"/>
    <property type="molecule type" value="Genomic_DNA"/>
</dbReference>
<evidence type="ECO:0000256" key="8">
    <source>
        <dbReference type="ARBA" id="ARBA00038436"/>
    </source>
</evidence>
<keyword evidence="5 9" id="KW-0812">Transmembrane</keyword>
<geneLocation type="plasmid" evidence="11 12">
    <name>unnamed3</name>
</geneLocation>